<comment type="caution">
    <text evidence="2">The sequence shown here is derived from an EMBL/GenBank/DDBJ whole genome shotgun (WGS) entry which is preliminary data.</text>
</comment>
<dbReference type="Proteomes" id="UP001519307">
    <property type="component" value="Unassembled WGS sequence"/>
</dbReference>
<keyword evidence="1" id="KW-0472">Membrane</keyword>
<accession>A0ABS4KRW2</accession>
<keyword evidence="1" id="KW-1133">Transmembrane helix</keyword>
<gene>
    <name evidence="2" type="ORF">J2Z42_000279</name>
</gene>
<dbReference type="EMBL" id="JAGGLM010000001">
    <property type="protein sequence ID" value="MBP2031614.1"/>
    <property type="molecule type" value="Genomic_DNA"/>
</dbReference>
<proteinExistence type="predicted"/>
<name>A0ABS4KRW2_9CLOT</name>
<organism evidence="2 3">
    <name type="scientific">Clostridium algifaecis</name>
    <dbReference type="NCBI Taxonomy" id="1472040"/>
    <lineage>
        <taxon>Bacteria</taxon>
        <taxon>Bacillati</taxon>
        <taxon>Bacillota</taxon>
        <taxon>Clostridia</taxon>
        <taxon>Eubacteriales</taxon>
        <taxon>Clostridiaceae</taxon>
        <taxon>Clostridium</taxon>
    </lineage>
</organism>
<evidence type="ECO:0000313" key="3">
    <source>
        <dbReference type="Proteomes" id="UP001519307"/>
    </source>
</evidence>
<evidence type="ECO:0000256" key="1">
    <source>
        <dbReference type="SAM" id="Phobius"/>
    </source>
</evidence>
<dbReference type="RefSeq" id="WP_209700563.1">
    <property type="nucleotide sequence ID" value="NZ_JAGGLM010000001.1"/>
</dbReference>
<keyword evidence="3" id="KW-1185">Reference proteome</keyword>
<evidence type="ECO:0000313" key="2">
    <source>
        <dbReference type="EMBL" id="MBP2031614.1"/>
    </source>
</evidence>
<keyword evidence="1" id="KW-0812">Transmembrane</keyword>
<feature type="transmembrane region" description="Helical" evidence="1">
    <location>
        <begin position="12"/>
        <end position="30"/>
    </location>
</feature>
<reference evidence="2 3" key="1">
    <citation type="submission" date="2021-03" db="EMBL/GenBank/DDBJ databases">
        <title>Genomic Encyclopedia of Type Strains, Phase IV (KMG-IV): sequencing the most valuable type-strain genomes for metagenomic binning, comparative biology and taxonomic classification.</title>
        <authorList>
            <person name="Goeker M."/>
        </authorList>
    </citation>
    <scope>NUCLEOTIDE SEQUENCE [LARGE SCALE GENOMIC DNA]</scope>
    <source>
        <strain evidence="2 3">DSM 28783</strain>
    </source>
</reference>
<protein>
    <submittedName>
        <fullName evidence="2">Uncharacterized protein</fullName>
    </submittedName>
</protein>
<sequence>MGKKCLKRRTKRKIGIIVVSVGVGLMLTIIIPIWGWIIAGGTVLIYFGWCLIENHR</sequence>